<dbReference type="Pfam" id="PF01381">
    <property type="entry name" value="HTH_3"/>
    <property type="match status" value="1"/>
</dbReference>
<dbReference type="SUPFAM" id="SSF47413">
    <property type="entry name" value="lambda repressor-like DNA-binding domains"/>
    <property type="match status" value="1"/>
</dbReference>
<organism evidence="2 3">
    <name type="scientific">Mycolicibacterium aubagnense</name>
    <dbReference type="NCBI Taxonomy" id="319707"/>
    <lineage>
        <taxon>Bacteria</taxon>
        <taxon>Bacillati</taxon>
        <taxon>Actinomycetota</taxon>
        <taxon>Actinomycetes</taxon>
        <taxon>Mycobacteriales</taxon>
        <taxon>Mycobacteriaceae</taxon>
        <taxon>Mycolicibacterium</taxon>
    </lineage>
</organism>
<evidence type="ECO:0000259" key="1">
    <source>
        <dbReference type="PROSITE" id="PS50943"/>
    </source>
</evidence>
<evidence type="ECO:0000313" key="2">
    <source>
        <dbReference type="EMBL" id="BBX87896.1"/>
    </source>
</evidence>
<dbReference type="PROSITE" id="PS50943">
    <property type="entry name" value="HTH_CROC1"/>
    <property type="match status" value="1"/>
</dbReference>
<dbReference type="InterPro" id="IPR001387">
    <property type="entry name" value="Cro/C1-type_HTH"/>
</dbReference>
<feature type="domain" description="HTH cro/C1-type" evidence="1">
    <location>
        <begin position="38"/>
        <end position="94"/>
    </location>
</feature>
<evidence type="ECO:0000313" key="3">
    <source>
        <dbReference type="Proteomes" id="UP000465609"/>
    </source>
</evidence>
<dbReference type="Proteomes" id="UP000465609">
    <property type="component" value="Chromosome"/>
</dbReference>
<dbReference type="EMBL" id="AP022577">
    <property type="protein sequence ID" value="BBX87896.1"/>
    <property type="molecule type" value="Genomic_DNA"/>
</dbReference>
<reference evidence="2 3" key="1">
    <citation type="journal article" date="2019" name="Emerg. Microbes Infect.">
        <title>Comprehensive subspecies identification of 175 nontuberculous mycobacteria species based on 7547 genomic profiles.</title>
        <authorList>
            <person name="Matsumoto Y."/>
            <person name="Kinjo T."/>
            <person name="Motooka D."/>
            <person name="Nabeya D."/>
            <person name="Jung N."/>
            <person name="Uechi K."/>
            <person name="Horii T."/>
            <person name="Iida T."/>
            <person name="Fujita J."/>
            <person name="Nakamura S."/>
        </authorList>
    </citation>
    <scope>NUCLEOTIDE SEQUENCE [LARGE SCALE GENOMIC DNA]</scope>
    <source>
        <strain evidence="2 3">JCM 15296</strain>
    </source>
</reference>
<proteinExistence type="predicted"/>
<dbReference type="Gene3D" id="1.10.260.40">
    <property type="entry name" value="lambda repressor-like DNA-binding domains"/>
    <property type="match status" value="1"/>
</dbReference>
<dbReference type="CDD" id="cd00093">
    <property type="entry name" value="HTH_XRE"/>
    <property type="match status" value="1"/>
</dbReference>
<name>A0ABN5Z4G2_9MYCO</name>
<accession>A0ABN5Z4G2</accession>
<sequence length="249" mass="27569">MVPYRRGLVHTHAVHVRPERTVVDSTEHEGWVRVGQRVAEARKALGFTNRKAFAESCGVSDRLVTDLETGNRANFSARTLALLEEGLGWPIGTMGMMAADDSVEAPEAGIGGDLQWGFMYQDPKPVQVEVPVIQRAITALTDASRVGALKGQEAHAVGAALVRLSWPYVIRLIEDNCQPGKEVHRGVRPLYESFEELAAEYGVVDASARYARWLAGDLAENELTDKDVKAFWQRLIESRRARPRRHGDG</sequence>
<protein>
    <recommendedName>
        <fullName evidence="1">HTH cro/C1-type domain-containing protein</fullName>
    </recommendedName>
</protein>
<keyword evidence="3" id="KW-1185">Reference proteome</keyword>
<gene>
    <name evidence="2" type="ORF">MAUB_57690</name>
</gene>
<dbReference type="InterPro" id="IPR010982">
    <property type="entry name" value="Lambda_DNA-bd_dom_sf"/>
</dbReference>
<dbReference type="SMART" id="SM00530">
    <property type="entry name" value="HTH_XRE"/>
    <property type="match status" value="1"/>
</dbReference>